<dbReference type="EMBL" id="CAQL01000769">
    <property type="protein sequence ID" value="CCQ57140.1"/>
    <property type="molecule type" value="Genomic_DNA"/>
</dbReference>
<evidence type="ECO:0000313" key="2">
    <source>
        <dbReference type="Proteomes" id="UP000017981"/>
    </source>
</evidence>
<sequence>MATWGLAINKQRDPRKTVVNKTVTVRIICFSDFMFLAI</sequence>
<gene>
    <name evidence="1" type="ORF">CWATWH0005_2618</name>
</gene>
<reference evidence="1 2" key="1">
    <citation type="submission" date="2013-01" db="EMBL/GenBank/DDBJ databases">
        <authorList>
            <person name="Bench S."/>
        </authorList>
    </citation>
    <scope>NUCLEOTIDE SEQUENCE [LARGE SCALE GENOMIC DNA]</scope>
    <source>
        <strain evidence="1 2">WH 0005</strain>
    </source>
</reference>
<proteinExistence type="predicted"/>
<protein>
    <submittedName>
        <fullName evidence="1">Uncharacterized protein</fullName>
    </submittedName>
</protein>
<comment type="caution">
    <text evidence="1">The sequence shown here is derived from an EMBL/GenBank/DDBJ whole genome shotgun (WGS) entry which is preliminary data.</text>
</comment>
<reference evidence="1 2" key="2">
    <citation type="submission" date="2013-09" db="EMBL/GenBank/DDBJ databases">
        <title>Whole genome comparison of six Crocosphaera watsonii strains with differing phenotypes.</title>
        <authorList>
            <person name="Bench S.R."/>
            <person name="Heller P."/>
            <person name="Frank I."/>
            <person name="Arciniega M."/>
            <person name="Shilova I.N."/>
            <person name="Zehr J.P."/>
        </authorList>
    </citation>
    <scope>NUCLEOTIDE SEQUENCE [LARGE SCALE GENOMIC DNA]</scope>
    <source>
        <strain evidence="1 2">WH 0005</strain>
    </source>
</reference>
<evidence type="ECO:0000313" key="1">
    <source>
        <dbReference type="EMBL" id="CCQ57140.1"/>
    </source>
</evidence>
<name>T2IYE0_CROWT</name>
<organism evidence="1 2">
    <name type="scientific">Crocosphaera watsonii WH 0005</name>
    <dbReference type="NCBI Taxonomy" id="423472"/>
    <lineage>
        <taxon>Bacteria</taxon>
        <taxon>Bacillati</taxon>
        <taxon>Cyanobacteriota</taxon>
        <taxon>Cyanophyceae</taxon>
        <taxon>Oscillatoriophycideae</taxon>
        <taxon>Chroococcales</taxon>
        <taxon>Aphanothecaceae</taxon>
        <taxon>Crocosphaera</taxon>
    </lineage>
</organism>
<dbReference type="AlphaFoldDB" id="T2IYE0"/>
<accession>T2IYE0</accession>
<dbReference type="Proteomes" id="UP000017981">
    <property type="component" value="Unassembled WGS sequence"/>
</dbReference>